<keyword evidence="1" id="KW-0863">Zinc-finger</keyword>
<keyword evidence="1" id="KW-0862">Zinc</keyword>
<reference evidence="5" key="1">
    <citation type="journal article" date="2019" name="bioRxiv">
        <title>The Genome of the Zebra Mussel, Dreissena polymorpha: A Resource for Invasive Species Research.</title>
        <authorList>
            <person name="McCartney M.A."/>
            <person name="Auch B."/>
            <person name="Kono T."/>
            <person name="Mallez S."/>
            <person name="Zhang Y."/>
            <person name="Obille A."/>
            <person name="Becker A."/>
            <person name="Abrahante J.E."/>
            <person name="Garbe J."/>
            <person name="Badalamenti J.P."/>
            <person name="Herman A."/>
            <person name="Mangelson H."/>
            <person name="Liachko I."/>
            <person name="Sullivan S."/>
            <person name="Sone E.D."/>
            <person name="Koren S."/>
            <person name="Silverstein K.A.T."/>
            <person name="Beckman K.B."/>
            <person name="Gohl D.M."/>
        </authorList>
    </citation>
    <scope>NUCLEOTIDE SEQUENCE</scope>
    <source>
        <strain evidence="5">Duluth1</strain>
        <tissue evidence="5">Whole animal</tissue>
    </source>
</reference>
<dbReference type="CDD" id="cd19756">
    <property type="entry name" value="Bbox2"/>
    <property type="match status" value="1"/>
</dbReference>
<feature type="region of interest" description="Disordered" evidence="3">
    <location>
        <begin position="349"/>
        <end position="407"/>
    </location>
</feature>
<evidence type="ECO:0000256" key="3">
    <source>
        <dbReference type="SAM" id="MobiDB-lite"/>
    </source>
</evidence>
<keyword evidence="2" id="KW-0175">Coiled coil</keyword>
<dbReference type="SUPFAM" id="SSF57845">
    <property type="entry name" value="B-box zinc-binding domain"/>
    <property type="match status" value="1"/>
</dbReference>
<dbReference type="PANTHER" id="PTHR25462">
    <property type="entry name" value="BONUS, ISOFORM C-RELATED"/>
    <property type="match status" value="1"/>
</dbReference>
<dbReference type="SUPFAM" id="SSF63829">
    <property type="entry name" value="Calcium-dependent phosphotriesterase"/>
    <property type="match status" value="1"/>
</dbReference>
<dbReference type="Gene3D" id="2.130.10.10">
    <property type="entry name" value="YVTN repeat-like/Quinoprotein amine dehydrogenase"/>
    <property type="match status" value="1"/>
</dbReference>
<dbReference type="Proteomes" id="UP000828390">
    <property type="component" value="Unassembled WGS sequence"/>
</dbReference>
<reference evidence="5" key="2">
    <citation type="submission" date="2020-11" db="EMBL/GenBank/DDBJ databases">
        <authorList>
            <person name="McCartney M.A."/>
            <person name="Auch B."/>
            <person name="Kono T."/>
            <person name="Mallez S."/>
            <person name="Becker A."/>
            <person name="Gohl D.M."/>
            <person name="Silverstein K.A.T."/>
            <person name="Koren S."/>
            <person name="Bechman K.B."/>
            <person name="Herman A."/>
            <person name="Abrahante J.E."/>
            <person name="Garbe J."/>
        </authorList>
    </citation>
    <scope>NUCLEOTIDE SEQUENCE</scope>
    <source>
        <strain evidence="5">Duluth1</strain>
        <tissue evidence="5">Whole animal</tissue>
    </source>
</reference>
<feature type="coiled-coil region" evidence="2">
    <location>
        <begin position="144"/>
        <end position="189"/>
    </location>
</feature>
<dbReference type="GO" id="GO:0005654">
    <property type="term" value="C:nucleoplasm"/>
    <property type="evidence" value="ECO:0007669"/>
    <property type="project" value="TreeGrafter"/>
</dbReference>
<keyword evidence="1" id="KW-0479">Metal-binding</keyword>
<dbReference type="PROSITE" id="PS50119">
    <property type="entry name" value="ZF_BBOX"/>
    <property type="match status" value="2"/>
</dbReference>
<feature type="compositionally biased region" description="Polar residues" evidence="3">
    <location>
        <begin position="363"/>
        <end position="377"/>
    </location>
</feature>
<comment type="caution">
    <text evidence="5">The sequence shown here is derived from an EMBL/GenBank/DDBJ whole genome shotgun (WGS) entry which is preliminary data.</text>
</comment>
<dbReference type="OrthoDB" id="654191at2759"/>
<evidence type="ECO:0000256" key="1">
    <source>
        <dbReference type="PROSITE-ProRule" id="PRU00024"/>
    </source>
</evidence>
<name>A0A9D4HJV8_DREPO</name>
<feature type="compositionally biased region" description="Low complexity" evidence="3">
    <location>
        <begin position="378"/>
        <end position="392"/>
    </location>
</feature>
<feature type="domain" description="B box-type" evidence="4">
    <location>
        <begin position="83"/>
        <end position="112"/>
    </location>
</feature>
<keyword evidence="6" id="KW-1185">Reference proteome</keyword>
<sequence>MASNFETSIHRGSDLFFDFSCYTCKGNDKNTEAEFYCEDCSKVYCGECLEYHNFLYQKHVTLDKKNISKWPVSDATFDVLEQCHVHKDRKLETFCEDHSELMCTVCHVYNHKKCSHFVLIADKVKNLHQKGDFKQLSATLDTLQEQLILKNDNFEQSLKSLEQAYNTILEEINALRKAINDSLDQLVRNTIKELDTLLAKLRTSIQTDNANCNESIKKMTSFKEDWLNIKGKSDAIQMIMYRKCWDMSVKAKAVLQEMTEENDITLSFTPDPIILQTMATISGLGQILIKDRRVTKETKPEACCSLSSKSDPEIQAIEIHNQDLVASPVSGTPRQAKVANQTSALNKLDTISNQASVPPKQGDITNQSTAVNKSDYVSNPISNSSTQSNNTSALNKPRWMPHTVTSSSSTQLVQEYQSSALDKSDPNQVIKVKTSKKYKVYIEKDACVCFISGICEIATGELLITDFNNKKVKLLDQTMKVVAHCDLPSEPVSICSINSNLVAVAMGIKEVHFITVTNLQLVKDKTMKFQHFCHGIAHHQGNLLITTDTALYQYSVDGRHVSKLYEDTSGEKTVTSCAVSPDGDRIMIYVTNQASKQLVTLSRNGTVISILADPALNWLYRDAQPRLHVTDSGQVLVCGGMSNTIIQVDKDGRQRLAEVVTRKDGVIAPTCVYYSKHTGILVVGMWKNNNILVLSTH</sequence>
<proteinExistence type="predicted"/>
<dbReference type="GO" id="GO:0008270">
    <property type="term" value="F:zinc ion binding"/>
    <property type="evidence" value="ECO:0007669"/>
    <property type="project" value="UniProtKB-KW"/>
</dbReference>
<evidence type="ECO:0000256" key="2">
    <source>
        <dbReference type="SAM" id="Coils"/>
    </source>
</evidence>
<dbReference type="AlphaFoldDB" id="A0A9D4HJV8"/>
<evidence type="ECO:0000259" key="4">
    <source>
        <dbReference type="PROSITE" id="PS50119"/>
    </source>
</evidence>
<dbReference type="Gene3D" id="3.30.160.60">
    <property type="entry name" value="Classic Zinc Finger"/>
    <property type="match status" value="1"/>
</dbReference>
<dbReference type="EMBL" id="JAIWYP010000013">
    <property type="protein sequence ID" value="KAH3720244.1"/>
    <property type="molecule type" value="Genomic_DNA"/>
</dbReference>
<dbReference type="InterPro" id="IPR015943">
    <property type="entry name" value="WD40/YVTN_repeat-like_dom_sf"/>
</dbReference>
<protein>
    <recommendedName>
        <fullName evidence="4">B box-type domain-containing protein</fullName>
    </recommendedName>
</protein>
<evidence type="ECO:0000313" key="6">
    <source>
        <dbReference type="Proteomes" id="UP000828390"/>
    </source>
</evidence>
<organism evidence="5 6">
    <name type="scientific">Dreissena polymorpha</name>
    <name type="common">Zebra mussel</name>
    <name type="synonym">Mytilus polymorpha</name>
    <dbReference type="NCBI Taxonomy" id="45954"/>
    <lineage>
        <taxon>Eukaryota</taxon>
        <taxon>Metazoa</taxon>
        <taxon>Spiralia</taxon>
        <taxon>Lophotrochozoa</taxon>
        <taxon>Mollusca</taxon>
        <taxon>Bivalvia</taxon>
        <taxon>Autobranchia</taxon>
        <taxon>Heteroconchia</taxon>
        <taxon>Euheterodonta</taxon>
        <taxon>Imparidentia</taxon>
        <taxon>Neoheterodontei</taxon>
        <taxon>Myida</taxon>
        <taxon>Dreissenoidea</taxon>
        <taxon>Dreissenidae</taxon>
        <taxon>Dreissena</taxon>
    </lineage>
</organism>
<gene>
    <name evidence="5" type="ORF">DPMN_063141</name>
</gene>
<dbReference type="InterPro" id="IPR047153">
    <property type="entry name" value="TRIM45/56/19-like"/>
</dbReference>
<dbReference type="PANTHER" id="PTHR25462:SF305">
    <property type="entry name" value="RING-TYPE DOMAIN-CONTAINING PROTEIN"/>
    <property type="match status" value="1"/>
</dbReference>
<evidence type="ECO:0000313" key="5">
    <source>
        <dbReference type="EMBL" id="KAH3720244.1"/>
    </source>
</evidence>
<accession>A0A9D4HJV8</accession>
<dbReference type="InterPro" id="IPR000315">
    <property type="entry name" value="Znf_B-box"/>
</dbReference>
<dbReference type="GO" id="GO:0061630">
    <property type="term" value="F:ubiquitin protein ligase activity"/>
    <property type="evidence" value="ECO:0007669"/>
    <property type="project" value="TreeGrafter"/>
</dbReference>
<feature type="domain" description="B box-type" evidence="4">
    <location>
        <begin position="21"/>
        <end position="64"/>
    </location>
</feature>